<feature type="binding site" evidence="14">
    <location>
        <position position="224"/>
    </location>
    <ligand>
        <name>substrate</name>
    </ligand>
</feature>
<keyword evidence="9" id="KW-0133">Cell shape</keyword>
<dbReference type="InterPro" id="IPR037167">
    <property type="entry name" value="Peptidase_S11_C_sf"/>
</dbReference>
<evidence type="ECO:0000256" key="5">
    <source>
        <dbReference type="ARBA" id="ARBA00022645"/>
    </source>
</evidence>
<dbReference type="GO" id="GO:0009002">
    <property type="term" value="F:serine-type D-Ala-D-Ala carboxypeptidase activity"/>
    <property type="evidence" value="ECO:0007669"/>
    <property type="project" value="UniProtKB-EC"/>
</dbReference>
<evidence type="ECO:0000256" key="7">
    <source>
        <dbReference type="ARBA" id="ARBA00022729"/>
    </source>
</evidence>
<dbReference type="SMART" id="SM00936">
    <property type="entry name" value="PBP5_C"/>
    <property type="match status" value="1"/>
</dbReference>
<dbReference type="GO" id="GO:0008360">
    <property type="term" value="P:regulation of cell shape"/>
    <property type="evidence" value="ECO:0007669"/>
    <property type="project" value="UniProtKB-KW"/>
</dbReference>
<dbReference type="EC" id="3.4.16.4" evidence="4"/>
<dbReference type="GO" id="GO:0009252">
    <property type="term" value="P:peptidoglycan biosynthetic process"/>
    <property type="evidence" value="ECO:0007669"/>
    <property type="project" value="UniProtKB-KW"/>
</dbReference>
<gene>
    <name evidence="18" type="ORF">IAB89_11855</name>
</gene>
<dbReference type="Pfam" id="PF07943">
    <property type="entry name" value="PBP5_C"/>
    <property type="match status" value="1"/>
</dbReference>
<keyword evidence="10" id="KW-0573">Peptidoglycan synthesis</keyword>
<keyword evidence="6" id="KW-0645">Protease</keyword>
<dbReference type="PRINTS" id="PR00725">
    <property type="entry name" value="DADACBPTASE1"/>
</dbReference>
<feature type="active site" description="Acyl-ester intermediate" evidence="13">
    <location>
        <position position="61"/>
    </location>
</feature>
<dbReference type="AlphaFoldDB" id="A0A9D1ARG3"/>
<evidence type="ECO:0000256" key="6">
    <source>
        <dbReference type="ARBA" id="ARBA00022670"/>
    </source>
</evidence>
<evidence type="ECO:0000256" key="9">
    <source>
        <dbReference type="ARBA" id="ARBA00022960"/>
    </source>
</evidence>
<evidence type="ECO:0000256" key="11">
    <source>
        <dbReference type="ARBA" id="ARBA00023316"/>
    </source>
</evidence>
<evidence type="ECO:0000256" key="12">
    <source>
        <dbReference type="ARBA" id="ARBA00034000"/>
    </source>
</evidence>
<comment type="similarity">
    <text evidence="3 15">Belongs to the peptidase S11 family.</text>
</comment>
<reference evidence="18" key="1">
    <citation type="submission" date="2020-10" db="EMBL/GenBank/DDBJ databases">
        <authorList>
            <person name="Gilroy R."/>
        </authorList>
    </citation>
    <scope>NUCLEOTIDE SEQUENCE</scope>
    <source>
        <strain evidence="18">ChiSxjej1B13-7958</strain>
    </source>
</reference>
<dbReference type="PANTHER" id="PTHR21581">
    <property type="entry name" value="D-ALANYL-D-ALANINE CARBOXYPEPTIDASE"/>
    <property type="match status" value="1"/>
</dbReference>
<dbReference type="GO" id="GO:0006508">
    <property type="term" value="P:proteolysis"/>
    <property type="evidence" value="ECO:0007669"/>
    <property type="project" value="UniProtKB-KW"/>
</dbReference>
<evidence type="ECO:0000256" key="14">
    <source>
        <dbReference type="PIRSR" id="PIRSR618044-2"/>
    </source>
</evidence>
<evidence type="ECO:0000256" key="13">
    <source>
        <dbReference type="PIRSR" id="PIRSR618044-1"/>
    </source>
</evidence>
<proteinExistence type="inferred from homology"/>
<name>A0A9D1ARG3_9FIRM</name>
<evidence type="ECO:0000256" key="16">
    <source>
        <dbReference type="SAM" id="SignalP"/>
    </source>
</evidence>
<comment type="caution">
    <text evidence="18">The sequence shown here is derived from an EMBL/GenBank/DDBJ whole genome shotgun (WGS) entry which is preliminary data.</text>
</comment>
<dbReference type="EMBL" id="DVGZ01000130">
    <property type="protein sequence ID" value="HIR48325.1"/>
    <property type="molecule type" value="Genomic_DNA"/>
</dbReference>
<protein>
    <recommendedName>
        <fullName evidence="4">serine-type D-Ala-D-Ala carboxypeptidase</fullName>
        <ecNumber evidence="4">3.4.16.4</ecNumber>
    </recommendedName>
</protein>
<dbReference type="Proteomes" id="UP000824242">
    <property type="component" value="Unassembled WGS sequence"/>
</dbReference>
<evidence type="ECO:0000256" key="10">
    <source>
        <dbReference type="ARBA" id="ARBA00022984"/>
    </source>
</evidence>
<evidence type="ECO:0000256" key="15">
    <source>
        <dbReference type="RuleBase" id="RU004016"/>
    </source>
</evidence>
<evidence type="ECO:0000256" key="4">
    <source>
        <dbReference type="ARBA" id="ARBA00012448"/>
    </source>
</evidence>
<feature type="domain" description="Peptidase S11 D-Ala-D-Ala carboxypeptidase A C-terminal" evidence="17">
    <location>
        <begin position="274"/>
        <end position="364"/>
    </location>
</feature>
<evidence type="ECO:0000256" key="8">
    <source>
        <dbReference type="ARBA" id="ARBA00022801"/>
    </source>
</evidence>
<dbReference type="GO" id="GO:0071555">
    <property type="term" value="P:cell wall organization"/>
    <property type="evidence" value="ECO:0007669"/>
    <property type="project" value="UniProtKB-KW"/>
</dbReference>
<sequence>MKGRRIAACFLAAVVALMTFSTRVTALSAEELPAPSAVLMEASTGKVLFEKNAHEQRPCASITKVMTLLLVMEALDEGRIHLEDMVSASEHASSMGGSDIWLEPGETMSVDDLLKATVIVSANDAAVALVEYVSGSEEAFVQRMNERAAELGMTNTVFKNCNGLDEDGHVTTAYDIALMSRALIQHEKIFDYTQVWMDELRGGKTQLVNTNKLLKSYSGITGLKTGTTGKAGSCMAATAERDGMSLVAVVLGCASTEDRFSSAASLLDAGFSGWALTAPSLSSDALAPIAVEKGMQSTAAVEADPLTGVVVPKGREGEVVCEIKMEEILTAPVEQGQAVGEVTCVLDGEVLARSQIRAASSVEALTFSSAWLSLLRAVVSF</sequence>
<dbReference type="InterPro" id="IPR012338">
    <property type="entry name" value="Beta-lactam/transpept-like"/>
</dbReference>
<feature type="active site" evidence="13">
    <location>
        <position position="121"/>
    </location>
</feature>
<dbReference type="Gene3D" id="2.60.410.10">
    <property type="entry name" value="D-Ala-D-Ala carboxypeptidase, C-terminal domain"/>
    <property type="match status" value="1"/>
</dbReference>
<feature type="signal peptide" evidence="16">
    <location>
        <begin position="1"/>
        <end position="26"/>
    </location>
</feature>
<evidence type="ECO:0000313" key="19">
    <source>
        <dbReference type="Proteomes" id="UP000824242"/>
    </source>
</evidence>
<comment type="function">
    <text evidence="1">Removes C-terminal D-alanyl residues from sugar-peptide cell wall precursors.</text>
</comment>
<organism evidence="18 19">
    <name type="scientific">Candidatus Caccousia avicola</name>
    <dbReference type="NCBI Taxonomy" id="2840721"/>
    <lineage>
        <taxon>Bacteria</taxon>
        <taxon>Bacillati</taxon>
        <taxon>Bacillota</taxon>
        <taxon>Clostridia</taxon>
        <taxon>Eubacteriales</taxon>
        <taxon>Oscillospiraceae</taxon>
        <taxon>Oscillospiraceae incertae sedis</taxon>
        <taxon>Candidatus Caccousia</taxon>
    </lineage>
</organism>
<dbReference type="SUPFAM" id="SSF69189">
    <property type="entry name" value="Penicillin-binding protein associated domain"/>
    <property type="match status" value="1"/>
</dbReference>
<dbReference type="PANTHER" id="PTHR21581:SF6">
    <property type="entry name" value="TRAFFICKING PROTEIN PARTICLE COMPLEX SUBUNIT 12"/>
    <property type="match status" value="1"/>
</dbReference>
<evidence type="ECO:0000256" key="1">
    <source>
        <dbReference type="ARBA" id="ARBA00003217"/>
    </source>
</evidence>
<evidence type="ECO:0000256" key="3">
    <source>
        <dbReference type="ARBA" id="ARBA00007164"/>
    </source>
</evidence>
<keyword evidence="11" id="KW-0961">Cell wall biogenesis/degradation</keyword>
<dbReference type="Gene3D" id="3.40.710.10">
    <property type="entry name" value="DD-peptidase/beta-lactamase superfamily"/>
    <property type="match status" value="1"/>
</dbReference>
<evidence type="ECO:0000313" key="18">
    <source>
        <dbReference type="EMBL" id="HIR48325.1"/>
    </source>
</evidence>
<keyword evidence="8" id="KW-0378">Hydrolase</keyword>
<accession>A0A9D1ARG3</accession>
<evidence type="ECO:0000256" key="2">
    <source>
        <dbReference type="ARBA" id="ARBA00004752"/>
    </source>
</evidence>
<dbReference type="InterPro" id="IPR001967">
    <property type="entry name" value="Peptidase_S11_N"/>
</dbReference>
<feature type="active site" description="Acyl-ester intermediate" evidence="13">
    <location>
        <position position="64"/>
    </location>
</feature>
<dbReference type="SUPFAM" id="SSF56601">
    <property type="entry name" value="beta-lactamase/transpeptidase-like"/>
    <property type="match status" value="1"/>
</dbReference>
<keyword evidence="7 16" id="KW-0732">Signal</keyword>
<feature type="chain" id="PRO_5038854846" description="serine-type D-Ala-D-Ala carboxypeptidase" evidence="16">
    <location>
        <begin position="27"/>
        <end position="381"/>
    </location>
</feature>
<evidence type="ECO:0000259" key="17">
    <source>
        <dbReference type="SMART" id="SM00936"/>
    </source>
</evidence>
<dbReference type="InterPro" id="IPR018044">
    <property type="entry name" value="Peptidase_S11"/>
</dbReference>
<dbReference type="InterPro" id="IPR015956">
    <property type="entry name" value="Peniciliin-bd_prot_C_sf"/>
</dbReference>
<keyword evidence="5 18" id="KW-0121">Carboxypeptidase</keyword>
<comment type="catalytic activity">
    <reaction evidence="12">
        <text>Preferential cleavage: (Ac)2-L-Lys-D-Ala-|-D-Ala. Also transpeptidation of peptidyl-alanyl moieties that are N-acyl substituents of D-alanine.</text>
        <dbReference type="EC" id="3.4.16.4"/>
    </reaction>
</comment>
<dbReference type="InterPro" id="IPR012907">
    <property type="entry name" value="Peptidase_S11_C"/>
</dbReference>
<dbReference type="Pfam" id="PF00768">
    <property type="entry name" value="Peptidase_S11"/>
    <property type="match status" value="1"/>
</dbReference>
<comment type="pathway">
    <text evidence="2">Cell wall biogenesis; peptidoglycan biosynthesis.</text>
</comment>
<reference evidence="18" key="2">
    <citation type="journal article" date="2021" name="PeerJ">
        <title>Extensive microbial diversity within the chicken gut microbiome revealed by metagenomics and culture.</title>
        <authorList>
            <person name="Gilroy R."/>
            <person name="Ravi A."/>
            <person name="Getino M."/>
            <person name="Pursley I."/>
            <person name="Horton D.L."/>
            <person name="Alikhan N.F."/>
            <person name="Baker D."/>
            <person name="Gharbi K."/>
            <person name="Hall N."/>
            <person name="Watson M."/>
            <person name="Adriaenssens E.M."/>
            <person name="Foster-Nyarko E."/>
            <person name="Jarju S."/>
            <person name="Secka A."/>
            <person name="Antonio M."/>
            <person name="Oren A."/>
            <person name="Chaudhuri R.R."/>
            <person name="La Ragione R."/>
            <person name="Hildebrand F."/>
            <person name="Pallen M.J."/>
        </authorList>
    </citation>
    <scope>NUCLEOTIDE SEQUENCE</scope>
    <source>
        <strain evidence="18">ChiSxjej1B13-7958</strain>
    </source>
</reference>